<gene>
    <name evidence="9" type="ORF">FM119_00370</name>
</gene>
<protein>
    <submittedName>
        <fullName evidence="9">Serine protease</fullName>
    </submittedName>
</protein>
<evidence type="ECO:0000313" key="10">
    <source>
        <dbReference type="Proteomes" id="UP000196778"/>
    </source>
</evidence>
<dbReference type="GO" id="GO:0004252">
    <property type="term" value="F:serine-type endopeptidase activity"/>
    <property type="evidence" value="ECO:0007669"/>
    <property type="project" value="InterPro"/>
</dbReference>
<dbReference type="InterPro" id="IPR036852">
    <property type="entry name" value="Peptidase_S8/S53_dom_sf"/>
</dbReference>
<dbReference type="Pfam" id="PF00082">
    <property type="entry name" value="Peptidase_S8"/>
    <property type="match status" value="1"/>
</dbReference>
<feature type="transmembrane region" description="Helical" evidence="6">
    <location>
        <begin position="356"/>
        <end position="382"/>
    </location>
</feature>
<evidence type="ECO:0000256" key="7">
    <source>
        <dbReference type="SAM" id="SignalP"/>
    </source>
</evidence>
<keyword evidence="6" id="KW-0472">Membrane</keyword>
<feature type="chain" id="PRO_5038814137" evidence="7">
    <location>
        <begin position="22"/>
        <end position="408"/>
    </location>
</feature>
<dbReference type="InterPro" id="IPR015500">
    <property type="entry name" value="Peptidase_S8_subtilisin-rel"/>
</dbReference>
<evidence type="ECO:0000256" key="1">
    <source>
        <dbReference type="ARBA" id="ARBA00011073"/>
    </source>
</evidence>
<dbReference type="PANTHER" id="PTHR43806">
    <property type="entry name" value="PEPTIDASE S8"/>
    <property type="match status" value="1"/>
</dbReference>
<feature type="domain" description="Peptidase S8/S53" evidence="8">
    <location>
        <begin position="67"/>
        <end position="301"/>
    </location>
</feature>
<dbReference type="InterPro" id="IPR050131">
    <property type="entry name" value="Peptidase_S8_subtilisin-like"/>
</dbReference>
<dbReference type="OrthoDB" id="3847604at2"/>
<keyword evidence="2 9" id="KW-0645">Protease</keyword>
<proteinExistence type="inferred from homology"/>
<dbReference type="AlphaFoldDB" id="A0A1R4I8F8"/>
<feature type="signal peptide" evidence="7">
    <location>
        <begin position="1"/>
        <end position="21"/>
    </location>
</feature>
<dbReference type="Gene3D" id="3.40.50.200">
    <property type="entry name" value="Peptidase S8/S53 domain"/>
    <property type="match status" value="1"/>
</dbReference>
<dbReference type="GO" id="GO:0006508">
    <property type="term" value="P:proteolysis"/>
    <property type="evidence" value="ECO:0007669"/>
    <property type="project" value="UniProtKB-KW"/>
</dbReference>
<accession>A0A1R4I8F8</accession>
<dbReference type="PROSITE" id="PS51892">
    <property type="entry name" value="SUBTILASE"/>
    <property type="match status" value="1"/>
</dbReference>
<keyword evidence="10" id="KW-1185">Reference proteome</keyword>
<evidence type="ECO:0000256" key="5">
    <source>
        <dbReference type="PROSITE-ProRule" id="PRU01240"/>
    </source>
</evidence>
<keyword evidence="3" id="KW-0378">Hydrolase</keyword>
<dbReference type="PANTHER" id="PTHR43806:SF11">
    <property type="entry name" value="CEREVISIN-RELATED"/>
    <property type="match status" value="1"/>
</dbReference>
<name>A0A1R4I8F8_9MICO</name>
<dbReference type="EMBL" id="FUKR01000003">
    <property type="protein sequence ID" value="SJN16117.1"/>
    <property type="molecule type" value="Genomic_DNA"/>
</dbReference>
<dbReference type="RefSeq" id="WP_087135709.1">
    <property type="nucleotide sequence ID" value="NZ_FUKR01000003.1"/>
</dbReference>
<evidence type="ECO:0000256" key="6">
    <source>
        <dbReference type="SAM" id="Phobius"/>
    </source>
</evidence>
<organism evidence="9 10">
    <name type="scientific">Mycetocola reblochoni REB411</name>
    <dbReference type="NCBI Taxonomy" id="1255698"/>
    <lineage>
        <taxon>Bacteria</taxon>
        <taxon>Bacillati</taxon>
        <taxon>Actinomycetota</taxon>
        <taxon>Actinomycetes</taxon>
        <taxon>Micrococcales</taxon>
        <taxon>Microbacteriaceae</taxon>
        <taxon>Mycetocola</taxon>
    </lineage>
</organism>
<keyword evidence="4" id="KW-0720">Serine protease</keyword>
<keyword evidence="6" id="KW-1133">Transmembrane helix</keyword>
<evidence type="ECO:0000256" key="3">
    <source>
        <dbReference type="ARBA" id="ARBA00022801"/>
    </source>
</evidence>
<evidence type="ECO:0000256" key="4">
    <source>
        <dbReference type="ARBA" id="ARBA00022825"/>
    </source>
</evidence>
<evidence type="ECO:0000259" key="8">
    <source>
        <dbReference type="Pfam" id="PF00082"/>
    </source>
</evidence>
<reference evidence="10" key="1">
    <citation type="submission" date="2017-02" db="EMBL/GenBank/DDBJ databases">
        <authorList>
            <person name="Dridi B."/>
        </authorList>
    </citation>
    <scope>NUCLEOTIDE SEQUENCE [LARGE SCALE GENOMIC DNA]</scope>
    <source>
        <strain evidence="10">EB411</strain>
    </source>
</reference>
<evidence type="ECO:0000256" key="2">
    <source>
        <dbReference type="ARBA" id="ARBA00022670"/>
    </source>
</evidence>
<sequence>MSAHRPAVVLLAVLTAGVGLVAPTAAVRAEGAEGACASDRDAAVITEASWGQRLMSPDGAWARTRGDVVVAVVDTGVDGATRSLAGAVLPGTDLDGGRGDGDCFGRGTFVASLIAGDPVEGTEFLGTAPDATILPVRITDDPDDHEVRERLPEVLAEGIRLAVDGGASVIAVPAVADRTSAALGDAVAAATEADVLVIAAAAAPEADALAYPAGLDGVLAVAPLGEDGPSAANGLGAVPDLAAPAEGLVGAAPGGDGHVSAGGAELAVGYAAGAAALVRAEYPELSAEQVTARLTGTADRSGAVEASGLDRDSATGFGVVDPVAAATRLEDDAPAAVAPEAGALVVPAEPDRRPALVALAVAGGSLALAAGVLLPAVGVVLLRRAGRGGARAPRGVREDDADGGRRYR</sequence>
<keyword evidence="6" id="KW-0812">Transmembrane</keyword>
<comment type="similarity">
    <text evidence="1 5">Belongs to the peptidase S8 family.</text>
</comment>
<dbReference type="InterPro" id="IPR000209">
    <property type="entry name" value="Peptidase_S8/S53_dom"/>
</dbReference>
<keyword evidence="7" id="KW-0732">Signal</keyword>
<dbReference type="PRINTS" id="PR00723">
    <property type="entry name" value="SUBTILISIN"/>
</dbReference>
<dbReference type="Proteomes" id="UP000196778">
    <property type="component" value="Unassembled WGS sequence"/>
</dbReference>
<evidence type="ECO:0000313" key="9">
    <source>
        <dbReference type="EMBL" id="SJN16117.1"/>
    </source>
</evidence>
<comment type="caution">
    <text evidence="5">Lacks conserved residue(s) required for the propagation of feature annotation.</text>
</comment>
<dbReference type="SUPFAM" id="SSF52743">
    <property type="entry name" value="Subtilisin-like"/>
    <property type="match status" value="1"/>
</dbReference>